<name>A0A365YC19_9MICC</name>
<dbReference type="PANTHER" id="PTHR40254">
    <property type="entry name" value="BLR0577 PROTEIN"/>
    <property type="match status" value="1"/>
</dbReference>
<dbReference type="Proteomes" id="UP000252167">
    <property type="component" value="Unassembled WGS sequence"/>
</dbReference>
<dbReference type="PANTHER" id="PTHR40254:SF1">
    <property type="entry name" value="BLR0577 PROTEIN"/>
    <property type="match status" value="1"/>
</dbReference>
<dbReference type="InterPro" id="IPR052189">
    <property type="entry name" value="L-asp_N-monooxygenase_NS-form"/>
</dbReference>
<evidence type="ECO:0000259" key="1">
    <source>
        <dbReference type="Pfam" id="PF13454"/>
    </source>
</evidence>
<feature type="domain" description="FAD-dependent urate hydroxylase HpyO/Asp monooxygenase CreE-like FAD/NAD(P)-binding" evidence="1">
    <location>
        <begin position="16"/>
        <end position="196"/>
    </location>
</feature>
<comment type="caution">
    <text evidence="2">The sequence shown here is derived from an EMBL/GenBank/DDBJ whole genome shotgun (WGS) entry which is preliminary data.</text>
</comment>
<evidence type="ECO:0000313" key="3">
    <source>
        <dbReference type="Proteomes" id="UP000252167"/>
    </source>
</evidence>
<dbReference type="EMBL" id="POAF01000006">
    <property type="protein sequence ID" value="RBM00212.1"/>
    <property type="molecule type" value="Genomic_DNA"/>
</dbReference>
<dbReference type="Pfam" id="PF13454">
    <property type="entry name" value="NAD_binding_9"/>
    <property type="match status" value="1"/>
</dbReference>
<accession>A0A365YC19</accession>
<dbReference type="AlphaFoldDB" id="A0A365YC19"/>
<dbReference type="InterPro" id="IPR036188">
    <property type="entry name" value="FAD/NAD-bd_sf"/>
</dbReference>
<organism evidence="2 3">
    <name type="scientific">Glutamicibacter soli</name>
    <dbReference type="NCBI Taxonomy" id="453836"/>
    <lineage>
        <taxon>Bacteria</taxon>
        <taxon>Bacillati</taxon>
        <taxon>Actinomycetota</taxon>
        <taxon>Actinomycetes</taxon>
        <taxon>Micrococcales</taxon>
        <taxon>Micrococcaceae</taxon>
        <taxon>Glutamicibacter</taxon>
    </lineage>
</organism>
<sequence length="679" mass="74269">MSTLTQNPRPEFSLSIVGAGPRGTSVVERLAALAQKLPDAAVRVRVTVFDPYRPGSGHVWSPKQSDHFLMNTPASFPTVAPERRGSEPGLSFRQFVAAQGDGKRMSEAHAAQLHGIQDGTYPARALYGEYLEHVYDTSAAILAAHPGFEISHVQAEVVAVRPEANGYRVEFRRGPEGQGTAETLEADGVVLALGHQSAELNPWQKQLQRSAAQSGATYMPPNVPADLDYSQFAAGQPALVRGLGLNFFDGMAELTAGRGGIFREVGDEPGSRFEYVASGREPQLVVASRRGTPYWGKPVVDQFIPDEISLHHFDAEELIGRLAEARAGNPEAALVFSRHIWPSLHRDILLAYYRQCAVNCDGRWEIPAAEFIRSLEAILDAEHHEGSQVWLGKLREFIAGFPEIKWLDVPALARPFDEVGFGSSEEYQQAVRDYMQENARRSAAGLEDPLSRAIMTMNLGRMVIKDLVANGILDEQSRIEEVQAHFEPLVEGLSSGPPLQRIEQLLALSRAGLVTFVGPDPEFGFDEVNGQFTASSPWVDSEVHTARTLCEAMMPANRVLQNDSPLITQLLSEHVARVHTWNNAEGEVLPGSGFDVVGQPYRLVNSEGMAHRGIFVLGLQLSSVQWGTAIAAQAGSIENPAARTLQDAQYVVNEVARLVGLPYNELQLEHGAPAYEMQP</sequence>
<protein>
    <recommendedName>
        <fullName evidence="1">FAD-dependent urate hydroxylase HpyO/Asp monooxygenase CreE-like FAD/NAD(P)-binding domain-containing protein</fullName>
    </recommendedName>
</protein>
<keyword evidence="3" id="KW-1185">Reference proteome</keyword>
<evidence type="ECO:0000313" key="2">
    <source>
        <dbReference type="EMBL" id="RBM00212.1"/>
    </source>
</evidence>
<dbReference type="InterPro" id="IPR038732">
    <property type="entry name" value="HpyO/CreE_NAD-binding"/>
</dbReference>
<reference evidence="2 3" key="1">
    <citation type="submission" date="2018-01" db="EMBL/GenBank/DDBJ databases">
        <title>Glutamicibacter soli strain NHPC-3 Whole genome sequence and assembly.</title>
        <authorList>
            <person name="Choudhury P."/>
            <person name="Gupta D."/>
            <person name="Sengupta K."/>
            <person name="Jawed A."/>
            <person name="Sultana N."/>
            <person name="Saha P."/>
        </authorList>
    </citation>
    <scope>NUCLEOTIDE SEQUENCE [LARGE SCALE GENOMIC DNA]</scope>
    <source>
        <strain evidence="2 3">NHPC-3</strain>
    </source>
</reference>
<dbReference type="RefSeq" id="WP_113607702.1">
    <property type="nucleotide sequence ID" value="NZ_POAF01000006.1"/>
</dbReference>
<gene>
    <name evidence="2" type="ORF">C1H84_13940</name>
</gene>
<dbReference type="SUPFAM" id="SSF51905">
    <property type="entry name" value="FAD/NAD(P)-binding domain"/>
    <property type="match status" value="1"/>
</dbReference>
<proteinExistence type="predicted"/>